<name>A0A2B8BF61_9PROT</name>
<evidence type="ECO:0000313" key="2">
    <source>
        <dbReference type="Proteomes" id="UP000225379"/>
    </source>
</evidence>
<organism evidence="1 2">
    <name type="scientific">Azospirillum palustre</name>
    <dbReference type="NCBI Taxonomy" id="2044885"/>
    <lineage>
        <taxon>Bacteria</taxon>
        <taxon>Pseudomonadati</taxon>
        <taxon>Pseudomonadota</taxon>
        <taxon>Alphaproteobacteria</taxon>
        <taxon>Rhodospirillales</taxon>
        <taxon>Azospirillaceae</taxon>
        <taxon>Azospirillum</taxon>
    </lineage>
</organism>
<reference evidence="2" key="1">
    <citation type="submission" date="2017-10" db="EMBL/GenBank/DDBJ databases">
        <authorList>
            <person name="Kravchenko I.K."/>
            <person name="Grouzdev D.S."/>
        </authorList>
    </citation>
    <scope>NUCLEOTIDE SEQUENCE [LARGE SCALE GENOMIC DNA]</scope>
    <source>
        <strain evidence="2">B2</strain>
    </source>
</reference>
<proteinExistence type="predicted"/>
<dbReference type="RefSeq" id="WP_098738738.1">
    <property type="nucleotide sequence ID" value="NZ_PDKW01000042.1"/>
</dbReference>
<dbReference type="OrthoDB" id="7305638at2"/>
<comment type="caution">
    <text evidence="1">The sequence shown here is derived from an EMBL/GenBank/DDBJ whole genome shotgun (WGS) entry which is preliminary data.</text>
</comment>
<dbReference type="AlphaFoldDB" id="A0A2B8BF61"/>
<gene>
    <name evidence="1" type="ORF">CRT60_19305</name>
</gene>
<sequence length="108" mass="12081">MTPLLSRRIAELELDAAVLRHRLLHIPLALQEDCGLWASHRIIGREALSLFRAVRQETRDSGEDCDSELCRIEAAYQLVHDAILALSELALADPDHGDMAHADPPTRH</sequence>
<accession>A0A2B8BF61</accession>
<dbReference type="Proteomes" id="UP000225379">
    <property type="component" value="Unassembled WGS sequence"/>
</dbReference>
<dbReference type="EMBL" id="PDKW01000042">
    <property type="protein sequence ID" value="PGH56022.1"/>
    <property type="molecule type" value="Genomic_DNA"/>
</dbReference>
<evidence type="ECO:0000313" key="1">
    <source>
        <dbReference type="EMBL" id="PGH56022.1"/>
    </source>
</evidence>
<keyword evidence="2" id="KW-1185">Reference proteome</keyword>
<protein>
    <submittedName>
        <fullName evidence="1">Uncharacterized protein</fullName>
    </submittedName>
</protein>